<dbReference type="AlphaFoldDB" id="A0A1U9K1X9"/>
<feature type="domain" description="Aminoglycoside phosphotransferase" evidence="1">
    <location>
        <begin position="30"/>
        <end position="261"/>
    </location>
</feature>
<evidence type="ECO:0000313" key="3">
    <source>
        <dbReference type="Proteomes" id="UP000189369"/>
    </source>
</evidence>
<protein>
    <submittedName>
        <fullName evidence="2">Aminoglycoside phosphotransferase</fullName>
    </submittedName>
</protein>
<organism evidence="2 3">
    <name type="scientific">Paenalcaligenes hominis</name>
    <dbReference type="NCBI Taxonomy" id="643674"/>
    <lineage>
        <taxon>Bacteria</taxon>
        <taxon>Pseudomonadati</taxon>
        <taxon>Pseudomonadota</taxon>
        <taxon>Betaproteobacteria</taxon>
        <taxon>Burkholderiales</taxon>
        <taxon>Alcaligenaceae</taxon>
        <taxon>Paenalcaligenes</taxon>
    </lineage>
</organism>
<dbReference type="SUPFAM" id="SSF56112">
    <property type="entry name" value="Protein kinase-like (PK-like)"/>
    <property type="match status" value="1"/>
</dbReference>
<keyword evidence="2" id="KW-0808">Transferase</keyword>
<dbReference type="RefSeq" id="WP_077734679.1">
    <property type="nucleotide sequence ID" value="NZ_JBGJLQ010000004.1"/>
</dbReference>
<name>A0A1U9K1X9_9BURK</name>
<sequence length="344" mass="39643">MQNIAHPRFQQLVHWLGTLSPSLGLDVDQLQPASSDASFRRYYRLPGADQNYIVMDAPPAQENNAAFVDVQRRLAQVGAKTPTILAYEVDQGFMLLSDLGTQNYYQALQDGLDPAALQALYRLAIEELVRVQQADTTGLTVYDASRMLEELQLFDQWYIQQYCHTELTDAERKSLDQLFHTLVTDNVKHGAVLVLRDFHSPNLMMPTDASLQPGLIDFQDAVIGPITYDIASLVMDARYTWDEEQQLDWAVRYWQAAHHAGLPIATDFAEFHKAYEWMSVQRNLRILGVFSRLSIRDGKHHYLDHIPRVNQYLRQVFGRYEEFNPLRRLFDRLENKQTVLGLTI</sequence>
<dbReference type="Proteomes" id="UP000189369">
    <property type="component" value="Chromosome"/>
</dbReference>
<reference evidence="2 3" key="1">
    <citation type="submission" date="2017-01" db="EMBL/GenBank/DDBJ databases">
        <title>Complete Genome Sequence of Paenalcaligenes hominis, Isolated from a paraplegic Patient with neurogenic bladder.</title>
        <authorList>
            <person name="Mukhopadhyay R."/>
            <person name="Joaquin J."/>
            <person name="Hogue R."/>
            <person name="Kilaru A."/>
            <person name="Jospin G."/>
            <person name="Mars K."/>
            <person name="Eisen J.A."/>
            <person name="Chaturvedi V."/>
        </authorList>
    </citation>
    <scope>NUCLEOTIDE SEQUENCE [LARGE SCALE GENOMIC DNA]</scope>
    <source>
        <strain evidence="2 3">15S00501</strain>
    </source>
</reference>
<dbReference type="InterPro" id="IPR002575">
    <property type="entry name" value="Aminoglycoside_PTrfase"/>
</dbReference>
<dbReference type="GO" id="GO:0016740">
    <property type="term" value="F:transferase activity"/>
    <property type="evidence" value="ECO:0007669"/>
    <property type="project" value="UniProtKB-KW"/>
</dbReference>
<evidence type="ECO:0000313" key="2">
    <source>
        <dbReference type="EMBL" id="AQS52012.1"/>
    </source>
</evidence>
<dbReference type="Gene3D" id="3.90.1200.10">
    <property type="match status" value="1"/>
</dbReference>
<dbReference type="Gene3D" id="3.30.200.20">
    <property type="entry name" value="Phosphorylase Kinase, domain 1"/>
    <property type="match status" value="1"/>
</dbReference>
<dbReference type="EMBL" id="CP019697">
    <property type="protein sequence ID" value="AQS52012.1"/>
    <property type="molecule type" value="Genomic_DNA"/>
</dbReference>
<dbReference type="OrthoDB" id="9809275at2"/>
<proteinExistence type="predicted"/>
<dbReference type="InterPro" id="IPR011009">
    <property type="entry name" value="Kinase-like_dom_sf"/>
</dbReference>
<evidence type="ECO:0000259" key="1">
    <source>
        <dbReference type="Pfam" id="PF01636"/>
    </source>
</evidence>
<dbReference type="KEGG" id="phn:PAEH1_11510"/>
<gene>
    <name evidence="2" type="ORF">PAEH1_11510</name>
</gene>
<dbReference type="Pfam" id="PF01636">
    <property type="entry name" value="APH"/>
    <property type="match status" value="1"/>
</dbReference>
<dbReference type="STRING" id="643674.PAEH1_11510"/>
<accession>A0A1U9K1X9</accession>